<dbReference type="PROSITE" id="PS51819">
    <property type="entry name" value="VOC"/>
    <property type="match status" value="1"/>
</dbReference>
<keyword evidence="3" id="KW-0223">Dioxygenase</keyword>
<feature type="domain" description="VOC" evidence="2">
    <location>
        <begin position="29"/>
        <end position="150"/>
    </location>
</feature>
<dbReference type="SUPFAM" id="SSF54593">
    <property type="entry name" value="Glyoxalase/Bleomycin resistance protein/Dihydroxybiphenyl dioxygenase"/>
    <property type="match status" value="1"/>
</dbReference>
<dbReference type="EMBL" id="AOUO01000029">
    <property type="protein sequence ID" value="EOD70058.1"/>
    <property type="molecule type" value="Genomic_DNA"/>
</dbReference>
<comment type="caution">
    <text evidence="3">The sequence shown here is derived from an EMBL/GenBank/DDBJ whole genome shotgun (WGS) entry which is preliminary data.</text>
</comment>
<feature type="compositionally biased region" description="Basic and acidic residues" evidence="1">
    <location>
        <begin position="12"/>
        <end position="23"/>
    </location>
</feature>
<protein>
    <submittedName>
        <fullName evidence="3">Glyoxalase/bleomycin resistance protein/dioxygenase</fullName>
    </submittedName>
</protein>
<keyword evidence="4" id="KW-1185">Reference proteome</keyword>
<dbReference type="InterPro" id="IPR037523">
    <property type="entry name" value="VOC_core"/>
</dbReference>
<dbReference type="PANTHER" id="PTHR34109:SF1">
    <property type="entry name" value="VOC DOMAIN-CONTAINING PROTEIN"/>
    <property type="match status" value="1"/>
</dbReference>
<organism evidence="3 4">
    <name type="scientific">Amycolatopsis vancoresmycina DSM 44592</name>
    <dbReference type="NCBI Taxonomy" id="1292037"/>
    <lineage>
        <taxon>Bacteria</taxon>
        <taxon>Bacillati</taxon>
        <taxon>Actinomycetota</taxon>
        <taxon>Actinomycetes</taxon>
        <taxon>Pseudonocardiales</taxon>
        <taxon>Pseudonocardiaceae</taxon>
        <taxon>Amycolatopsis</taxon>
    </lineage>
</organism>
<sequence length="154" mass="16539">MTPEPNVWPALRYDDAPAGREADGMTPEPNVWPALRYDDAPAAIRFLVDVLGFTEALVVPEGDLVAHAELRWPEGGAVMLGSVRPPDGVHDTMKPGTAAVYVVSDRVDEVHERVQAAGAEITAALTDTEYGSHTFSLRDPEGNAWTIGTYRGAA</sequence>
<evidence type="ECO:0000259" key="2">
    <source>
        <dbReference type="PROSITE" id="PS51819"/>
    </source>
</evidence>
<dbReference type="PANTHER" id="PTHR34109">
    <property type="entry name" value="BNAUNNG04460D PROTEIN-RELATED"/>
    <property type="match status" value="1"/>
</dbReference>
<keyword evidence="3" id="KW-0560">Oxidoreductase</keyword>
<evidence type="ECO:0000256" key="1">
    <source>
        <dbReference type="SAM" id="MobiDB-lite"/>
    </source>
</evidence>
<accession>R1GFU5</accession>
<reference evidence="3 4" key="1">
    <citation type="submission" date="2013-02" db="EMBL/GenBank/DDBJ databases">
        <title>Draft genome sequence of Amycolatopsis vancoresmycina strain DSM 44592T.</title>
        <authorList>
            <person name="Kumar S."/>
            <person name="Kaur N."/>
            <person name="Kaur C."/>
            <person name="Raghava G.P.S."/>
            <person name="Mayilraj S."/>
        </authorList>
    </citation>
    <scope>NUCLEOTIDE SEQUENCE [LARGE SCALE GENOMIC DNA]</scope>
    <source>
        <strain evidence="3 4">DSM 44592</strain>
    </source>
</reference>
<dbReference type="PATRIC" id="fig|1292037.4.peg.585"/>
<proteinExistence type="predicted"/>
<dbReference type="Gene3D" id="3.30.720.120">
    <property type="match status" value="1"/>
</dbReference>
<dbReference type="Gene3D" id="3.30.720.110">
    <property type="match status" value="1"/>
</dbReference>
<dbReference type="InterPro" id="IPR029068">
    <property type="entry name" value="Glyas_Bleomycin-R_OHBP_Dase"/>
</dbReference>
<gene>
    <name evidence="3" type="ORF">H480_02961</name>
</gene>
<dbReference type="Proteomes" id="UP000014139">
    <property type="component" value="Unassembled WGS sequence"/>
</dbReference>
<dbReference type="GO" id="GO:0051213">
    <property type="term" value="F:dioxygenase activity"/>
    <property type="evidence" value="ECO:0007669"/>
    <property type="project" value="UniProtKB-KW"/>
</dbReference>
<dbReference type="Pfam" id="PF00903">
    <property type="entry name" value="Glyoxalase"/>
    <property type="match status" value="1"/>
</dbReference>
<dbReference type="eggNOG" id="COG2764">
    <property type="taxonomic scope" value="Bacteria"/>
</dbReference>
<feature type="region of interest" description="Disordered" evidence="1">
    <location>
        <begin position="1"/>
        <end position="25"/>
    </location>
</feature>
<evidence type="ECO:0000313" key="3">
    <source>
        <dbReference type="EMBL" id="EOD70058.1"/>
    </source>
</evidence>
<evidence type="ECO:0000313" key="4">
    <source>
        <dbReference type="Proteomes" id="UP000014139"/>
    </source>
</evidence>
<name>R1GFU5_9PSEU</name>
<dbReference type="InterPro" id="IPR004360">
    <property type="entry name" value="Glyas_Fos-R_dOase_dom"/>
</dbReference>
<dbReference type="AlphaFoldDB" id="R1GFU5"/>